<sequence>MRLLIKHSLSVFILFSFVASLPVISEDYAVNNIKYSATITRDIYGVPHIHGKTDADAAFGLAYAQAEDDIKNILASMELARARSGLNRGRDGAITDYLIKALGIRELVEERYEEDLSLEVRAVIEGFVEGLNYWLLLNKDKDTKDYYPLSKIDLVSSFAIQNLFFAGIDNAIEELMRAPKEISKNELKQGGESLEVASLVAGSNAFALSSIKTSDGKTRLVINSHQPLEGIVAWYEAHITSDEGWNMMGGLFPGAPFIFVGFNENLGWGMTVNQPDLTDAFRLKINPENENQYLLDGKWEDFEVKNIKLPIKLLGPIRWTFNREAKFSKHGLVLDTESGSYALRFAGMQEIRQADQWFKMNKAKNKEEWLEAMKMRAIISFNAVYADKEDNIMLLHNTAGPIRNPSYDWSLPVDGTDSSLIWDTVTPFEEIPLLMNPKNGWVVSANQDPFRASALSDNLNRDDYSPTLGIETKMTNRAYRVIEIFDNDKKFSEADLLAAKFDNEYSKESRSIKYLYSILDKQYDDKDLNDAQEILKNWDLKTDLNNRSAALGVCVLKEEWRSFMNRIEAPNSEEIFKDCVNKIKNSFGRIDPTWSEVNFLVRGDISMPIQGGPDTLRAVYGVEEDDGTLRTVAGDGLWILLSWDQDGALESKSIHNYGSATQDSSSKHYNDQVQLFVEEKMKPTFYKKDELIKNTESRITIPNRN</sequence>
<keyword evidence="2" id="KW-0732">Signal</keyword>
<gene>
    <name evidence="7" type="ORF">EVB00_01650</name>
</gene>
<comment type="caution">
    <text evidence="7">The sequence shown here is derived from an EMBL/GenBank/DDBJ whole genome shotgun (WGS) entry which is preliminary data.</text>
</comment>
<comment type="cofactor">
    <cofactor evidence="6">
        <name>Ca(2+)</name>
        <dbReference type="ChEBI" id="CHEBI:29108"/>
    </cofactor>
    <text evidence="6">Binds 1 Ca(2+) ion per dimer.</text>
</comment>
<proteinExistence type="inferred from homology"/>
<feature type="active site" description="Nucleophile" evidence="5">
    <location>
        <position position="203"/>
    </location>
</feature>
<dbReference type="InterPro" id="IPR029055">
    <property type="entry name" value="Ntn_hydrolases_N"/>
</dbReference>
<dbReference type="GO" id="GO:0016811">
    <property type="term" value="F:hydrolase activity, acting on carbon-nitrogen (but not peptide) bonds, in linear amides"/>
    <property type="evidence" value="ECO:0007669"/>
    <property type="project" value="InterPro"/>
</dbReference>
<feature type="binding site" evidence="6">
    <location>
        <position position="457"/>
    </location>
    <ligand>
        <name>Ca(2+)</name>
        <dbReference type="ChEBI" id="CHEBI:29108"/>
    </ligand>
</feature>
<evidence type="ECO:0000256" key="1">
    <source>
        <dbReference type="ARBA" id="ARBA00006586"/>
    </source>
</evidence>
<protein>
    <submittedName>
        <fullName evidence="7">Acylase</fullName>
    </submittedName>
</protein>
<accession>A0A520M9Z2</accession>
<dbReference type="Gene3D" id="2.30.120.10">
    <property type="match status" value="1"/>
</dbReference>
<dbReference type="InterPro" id="IPR043146">
    <property type="entry name" value="Penicillin_amidase_N_B-knob"/>
</dbReference>
<keyword evidence="3" id="KW-0378">Hydrolase</keyword>
<dbReference type="InterPro" id="IPR043147">
    <property type="entry name" value="Penicillin_amidase_A-knob"/>
</dbReference>
<evidence type="ECO:0000256" key="4">
    <source>
        <dbReference type="ARBA" id="ARBA00023145"/>
    </source>
</evidence>
<dbReference type="PANTHER" id="PTHR34218:SF3">
    <property type="entry name" value="ACYL-HOMOSERINE LACTONE ACYLASE PVDQ"/>
    <property type="match status" value="1"/>
</dbReference>
<dbReference type="Gene3D" id="1.10.1400.10">
    <property type="match status" value="1"/>
</dbReference>
<dbReference type="Gene3D" id="3.60.20.10">
    <property type="entry name" value="Glutamine Phosphoribosylpyrophosphate, subunit 1, domain 1"/>
    <property type="match status" value="1"/>
</dbReference>
<dbReference type="InterPro" id="IPR014395">
    <property type="entry name" value="Pen/GL7ACA/AHL_acylase"/>
</dbReference>
<name>A0A520M9Z2_9GAMM</name>
<dbReference type="InterPro" id="IPR002692">
    <property type="entry name" value="S45"/>
</dbReference>
<dbReference type="PANTHER" id="PTHR34218">
    <property type="entry name" value="PEPTIDASE S45 PENICILLIN AMIDASE"/>
    <property type="match status" value="1"/>
</dbReference>
<evidence type="ECO:0000313" key="8">
    <source>
        <dbReference type="Proteomes" id="UP000318359"/>
    </source>
</evidence>
<feature type="binding site" evidence="6">
    <location>
        <position position="276"/>
    </location>
    <ligand>
        <name>Ca(2+)</name>
        <dbReference type="ChEBI" id="CHEBI:29108"/>
    </ligand>
</feature>
<dbReference type="EMBL" id="SHBM01000017">
    <property type="protein sequence ID" value="RZO18054.1"/>
    <property type="molecule type" value="Genomic_DNA"/>
</dbReference>
<organism evidence="7 8">
    <name type="scientific">SAR86 cluster bacterium</name>
    <dbReference type="NCBI Taxonomy" id="2030880"/>
    <lineage>
        <taxon>Bacteria</taxon>
        <taxon>Pseudomonadati</taxon>
        <taxon>Pseudomonadota</taxon>
        <taxon>Gammaproteobacteria</taxon>
        <taxon>SAR86 cluster</taxon>
    </lineage>
</organism>
<evidence type="ECO:0000256" key="3">
    <source>
        <dbReference type="ARBA" id="ARBA00022801"/>
    </source>
</evidence>
<feature type="binding site" evidence="6">
    <location>
        <position position="279"/>
    </location>
    <ligand>
        <name>Ca(2+)</name>
        <dbReference type="ChEBI" id="CHEBI:29108"/>
    </ligand>
</feature>
<evidence type="ECO:0000256" key="5">
    <source>
        <dbReference type="PIRSR" id="PIRSR001227-1"/>
    </source>
</evidence>
<keyword evidence="6" id="KW-0479">Metal-binding</keyword>
<dbReference type="Gene3D" id="1.10.439.10">
    <property type="entry name" value="Penicillin Amidohydrolase, domain 1"/>
    <property type="match status" value="1"/>
</dbReference>
<dbReference type="PIRSF" id="PIRSF001227">
    <property type="entry name" value="Pen_acylase"/>
    <property type="match status" value="1"/>
</dbReference>
<dbReference type="InterPro" id="IPR023343">
    <property type="entry name" value="Penicillin_amidase_dom1"/>
</dbReference>
<dbReference type="Pfam" id="PF01804">
    <property type="entry name" value="Penicil_amidase"/>
    <property type="match status" value="1"/>
</dbReference>
<dbReference type="GO" id="GO:0046872">
    <property type="term" value="F:metal ion binding"/>
    <property type="evidence" value="ECO:0007669"/>
    <property type="project" value="UniProtKB-KW"/>
</dbReference>
<evidence type="ECO:0000313" key="7">
    <source>
        <dbReference type="EMBL" id="RZO18054.1"/>
    </source>
</evidence>
<dbReference type="GO" id="GO:0017000">
    <property type="term" value="P:antibiotic biosynthetic process"/>
    <property type="evidence" value="ECO:0007669"/>
    <property type="project" value="InterPro"/>
</dbReference>
<dbReference type="Proteomes" id="UP000318359">
    <property type="component" value="Unassembled WGS sequence"/>
</dbReference>
<evidence type="ECO:0000256" key="2">
    <source>
        <dbReference type="ARBA" id="ARBA00022729"/>
    </source>
</evidence>
<dbReference type="AlphaFoldDB" id="A0A520M9Z2"/>
<reference evidence="7 8" key="1">
    <citation type="submission" date="2019-02" db="EMBL/GenBank/DDBJ databases">
        <title>Prokaryotic population dynamics and viral predation in marine succession experiment using metagenomics: the confinement effect.</title>
        <authorList>
            <person name="Haro-Moreno J.M."/>
            <person name="Rodriguez-Valera F."/>
            <person name="Lopez-Perez M."/>
        </authorList>
    </citation>
    <scope>NUCLEOTIDE SEQUENCE [LARGE SCALE GENOMIC DNA]</scope>
    <source>
        <strain evidence="7">MED-G167</strain>
    </source>
</reference>
<comment type="similarity">
    <text evidence="1">Belongs to the peptidase S45 family.</text>
</comment>
<keyword evidence="6" id="KW-0106">Calcium</keyword>
<dbReference type="SUPFAM" id="SSF56235">
    <property type="entry name" value="N-terminal nucleophile aminohydrolases (Ntn hydrolases)"/>
    <property type="match status" value="1"/>
</dbReference>
<keyword evidence="4" id="KW-0865">Zymogen</keyword>
<evidence type="ECO:0000256" key="6">
    <source>
        <dbReference type="PIRSR" id="PIRSR001227-2"/>
    </source>
</evidence>